<feature type="modified residue" description="N6-(pyridoxal phosphate)lysine" evidence="8">
    <location>
        <position position="49"/>
    </location>
</feature>
<dbReference type="GO" id="GO:0019148">
    <property type="term" value="F:D-cysteine desulfhydrase activity"/>
    <property type="evidence" value="ECO:0007669"/>
    <property type="project" value="TreeGrafter"/>
</dbReference>
<gene>
    <name evidence="10" type="ORF">thalar_02211</name>
</gene>
<dbReference type="STRING" id="1123360.thalar_02211"/>
<dbReference type="PATRIC" id="fig|1123360.3.peg.2188"/>
<evidence type="ECO:0000256" key="7">
    <source>
        <dbReference type="PIRSR" id="PIRSR006278-1"/>
    </source>
</evidence>
<dbReference type="HOGENOM" id="CLU_048897_1_0_5"/>
<keyword evidence="4" id="KW-0456">Lyase</keyword>
<name>S9QD75_9RHOB</name>
<evidence type="ECO:0000256" key="6">
    <source>
        <dbReference type="ARBA" id="ARBA00068519"/>
    </source>
</evidence>
<evidence type="ECO:0000256" key="3">
    <source>
        <dbReference type="ARBA" id="ARBA00022898"/>
    </source>
</evidence>
<dbReference type="NCBIfam" id="TIGR01275">
    <property type="entry name" value="ACC_deam_rel"/>
    <property type="match status" value="1"/>
</dbReference>
<dbReference type="EMBL" id="AONI01000010">
    <property type="protein sequence ID" value="EPX79386.1"/>
    <property type="molecule type" value="Genomic_DNA"/>
</dbReference>
<evidence type="ECO:0000313" key="11">
    <source>
        <dbReference type="Proteomes" id="UP000015351"/>
    </source>
</evidence>
<dbReference type="PANTHER" id="PTHR43780:SF2">
    <property type="entry name" value="1-AMINOCYCLOPROPANE-1-CARBOXYLATE DEAMINASE-RELATED"/>
    <property type="match status" value="1"/>
</dbReference>
<feature type="domain" description="Tryptophan synthase beta chain-like PALP" evidence="9">
    <location>
        <begin position="13"/>
        <end position="318"/>
    </location>
</feature>
<dbReference type="SUPFAM" id="SSF53686">
    <property type="entry name" value="Tryptophan synthase beta subunit-like PLP-dependent enzymes"/>
    <property type="match status" value="1"/>
</dbReference>
<dbReference type="InterPro" id="IPR036052">
    <property type="entry name" value="TrpB-like_PALP_sf"/>
</dbReference>
<dbReference type="RefSeq" id="WP_021100766.1">
    <property type="nucleotide sequence ID" value="NZ_KE557306.1"/>
</dbReference>
<dbReference type="AlphaFoldDB" id="S9QD75"/>
<protein>
    <recommendedName>
        <fullName evidence="6">L-cysteate sulfo-lyase</fullName>
        <ecNumber evidence="5">4.4.1.25</ecNumber>
    </recommendedName>
</protein>
<dbReference type="InterPro" id="IPR005966">
    <property type="entry name" value="D-Cys_desShydrase"/>
</dbReference>
<keyword evidence="3 8" id="KW-0663">Pyridoxal phosphate</keyword>
<evidence type="ECO:0000313" key="10">
    <source>
        <dbReference type="EMBL" id="EPX79386.1"/>
    </source>
</evidence>
<dbReference type="PANTHER" id="PTHR43780">
    <property type="entry name" value="1-AMINOCYCLOPROPANE-1-CARBOXYLATE DEAMINASE-RELATED"/>
    <property type="match status" value="1"/>
</dbReference>
<evidence type="ECO:0000256" key="4">
    <source>
        <dbReference type="ARBA" id="ARBA00023239"/>
    </source>
</evidence>
<dbReference type="GO" id="GO:0034011">
    <property type="term" value="F:L-cysteate sulfo-lyase activity"/>
    <property type="evidence" value="ECO:0007669"/>
    <property type="project" value="UniProtKB-EC"/>
</dbReference>
<dbReference type="InterPro" id="IPR001926">
    <property type="entry name" value="TrpB-like_PALP"/>
</dbReference>
<dbReference type="Gene3D" id="3.40.50.1100">
    <property type="match status" value="2"/>
</dbReference>
<dbReference type="GO" id="GO:0016787">
    <property type="term" value="F:hydrolase activity"/>
    <property type="evidence" value="ECO:0007669"/>
    <property type="project" value="UniProtKB-KW"/>
</dbReference>
<organism evidence="10 11">
    <name type="scientific">Litoreibacter arenae DSM 19593</name>
    <dbReference type="NCBI Taxonomy" id="1123360"/>
    <lineage>
        <taxon>Bacteria</taxon>
        <taxon>Pseudomonadati</taxon>
        <taxon>Pseudomonadota</taxon>
        <taxon>Alphaproteobacteria</taxon>
        <taxon>Rhodobacterales</taxon>
        <taxon>Roseobacteraceae</taxon>
        <taxon>Litoreibacter</taxon>
    </lineage>
</organism>
<dbReference type="Pfam" id="PF00291">
    <property type="entry name" value="PALP"/>
    <property type="match status" value="1"/>
</dbReference>
<proteinExistence type="inferred from homology"/>
<dbReference type="FunFam" id="3.40.50.1100:FF:000017">
    <property type="entry name" value="D-cysteine desulfhydrase"/>
    <property type="match status" value="1"/>
</dbReference>
<feature type="active site" description="Nucleophile" evidence="7">
    <location>
        <position position="76"/>
    </location>
</feature>
<dbReference type="InterPro" id="IPR027278">
    <property type="entry name" value="ACCD_DCysDesulf"/>
</dbReference>
<comment type="cofactor">
    <cofactor evidence="1">
        <name>pyridoxal 5'-phosphate</name>
        <dbReference type="ChEBI" id="CHEBI:597326"/>
    </cofactor>
</comment>
<evidence type="ECO:0000256" key="8">
    <source>
        <dbReference type="PIRSR" id="PIRSR006278-2"/>
    </source>
</evidence>
<accession>S9QD75</accession>
<reference evidence="11" key="1">
    <citation type="journal article" date="2013" name="Stand. Genomic Sci.">
        <title>Genome sequence of the Litoreibacter arenae type strain (DSM 19593(T)), a member of the Roseobacter clade isolated from sea sand.</title>
        <authorList>
            <person name="Riedel T."/>
            <person name="Fiebig A."/>
            <person name="Petersen J."/>
            <person name="Gronow S."/>
            <person name="Kyrpides N.C."/>
            <person name="Goker M."/>
            <person name="Klenk H.P."/>
        </authorList>
    </citation>
    <scope>NUCLEOTIDE SEQUENCE [LARGE SCALE GENOMIC DNA]</scope>
    <source>
        <strain evidence="11">DSM 19593</strain>
    </source>
</reference>
<dbReference type="OrthoDB" id="9801249at2"/>
<keyword evidence="11" id="KW-1185">Reference proteome</keyword>
<evidence type="ECO:0000256" key="1">
    <source>
        <dbReference type="ARBA" id="ARBA00001933"/>
    </source>
</evidence>
<comment type="caution">
    <text evidence="10">The sequence shown here is derived from an EMBL/GenBank/DDBJ whole genome shotgun (WGS) entry which is preliminary data.</text>
</comment>
<dbReference type="NCBIfam" id="NF003031">
    <property type="entry name" value="PRK03910.1-4"/>
    <property type="match status" value="1"/>
</dbReference>
<evidence type="ECO:0000259" key="9">
    <source>
        <dbReference type="Pfam" id="PF00291"/>
    </source>
</evidence>
<evidence type="ECO:0000256" key="2">
    <source>
        <dbReference type="ARBA" id="ARBA00008639"/>
    </source>
</evidence>
<dbReference type="eggNOG" id="COG2515">
    <property type="taxonomic scope" value="Bacteria"/>
</dbReference>
<dbReference type="PIRSF" id="PIRSF006278">
    <property type="entry name" value="ACCD_DCysDesulf"/>
    <property type="match status" value="1"/>
</dbReference>
<dbReference type="Proteomes" id="UP000015351">
    <property type="component" value="Unassembled WGS sequence"/>
</dbReference>
<sequence>MHLARFPRRFIAHLPTPLERLDRLSKELGGPEIWIKRDDCTGLSTGGNKTRKLEFLMAEAELEGADMVMTQGATQSNHARQTAAFAAKIGMDCHILLEDRTGSDDANYNNNGNVLLDHLHGATTEKRPGGVDMNAEMEKAADRLRADGRKVYTIPGGGSNPTGALGYVNCAFEMLSQVNNSGTKIDHIVHATGSAGTQAGLIVGLKAMNAQIPLLGIGVRAPKEAQEANVFKLACATADKLGCSGVVARDDVVANTDYVGEGYGIPTDSGLEAIQMFAELESILLDPVYSAKGAAGFIDLIRKGHFKEGERVIFLHTGGSAALFGYTKAFDFADRWTDRA</sequence>
<dbReference type="EC" id="4.4.1.25" evidence="5"/>
<evidence type="ECO:0000256" key="5">
    <source>
        <dbReference type="ARBA" id="ARBA00066825"/>
    </source>
</evidence>
<comment type="similarity">
    <text evidence="2">Belongs to the ACC deaminase/D-cysteine desulfhydrase family.</text>
</comment>
<keyword evidence="10" id="KW-0378">Hydrolase</keyword>